<protein>
    <recommendedName>
        <fullName evidence="3">Propanediol dehydratase</fullName>
    </recommendedName>
</protein>
<evidence type="ECO:0008006" key="3">
    <source>
        <dbReference type="Google" id="ProtNLM"/>
    </source>
</evidence>
<organism evidence="1 2">
    <name type="scientific">Enterococcus avium</name>
    <name type="common">Streptococcus avium</name>
    <dbReference type="NCBI Taxonomy" id="33945"/>
    <lineage>
        <taxon>Bacteria</taxon>
        <taxon>Bacillati</taxon>
        <taxon>Bacillota</taxon>
        <taxon>Bacilli</taxon>
        <taxon>Lactobacillales</taxon>
        <taxon>Enterococcaceae</taxon>
        <taxon>Enterococcus</taxon>
    </lineage>
</organism>
<accession>A0A2N8PXE8</accession>
<dbReference type="InterPro" id="IPR003208">
    <property type="entry name" value="Dehydtase/Dehydtase_re"/>
</dbReference>
<name>A0A2N8PXE8_ENTAV</name>
<dbReference type="Gene3D" id="3.40.50.10150">
    <property type="entry name" value="B12-dependent dehydatase associated subunit"/>
    <property type="match status" value="1"/>
</dbReference>
<dbReference type="AlphaFoldDB" id="A0A2N8PXE8"/>
<dbReference type="SUPFAM" id="SSF52968">
    <property type="entry name" value="B12-dependent dehydatase associated subunit"/>
    <property type="match status" value="1"/>
</dbReference>
<evidence type="ECO:0000313" key="1">
    <source>
        <dbReference type="EMBL" id="TRZ33343.1"/>
    </source>
</evidence>
<dbReference type="Pfam" id="PF02288">
    <property type="entry name" value="Dehydratase_MU"/>
    <property type="match status" value="1"/>
</dbReference>
<dbReference type="RefSeq" id="WP_049219786.1">
    <property type="nucleotide sequence ID" value="NZ_CABGUH010000002.1"/>
</dbReference>
<sequence>MELELNVRPVVLIYHDNRSSTEDIQFVLYGMEEEKIPYSLEQKNFSTATEAAYVAANTSSLNVGIGYVNNEVVLHYKNLAPETPYQSIQRVVTCPPLILKNFGGNAARLVKGVPFKSIDPMEVKA</sequence>
<dbReference type="GeneID" id="69568701"/>
<dbReference type="InterPro" id="IPR010254">
    <property type="entry name" value="B12-dep_deHydtase_bsu"/>
</dbReference>
<proteinExistence type="predicted"/>
<dbReference type="EMBL" id="PDXQ01000001">
    <property type="protein sequence ID" value="TRZ33343.1"/>
    <property type="molecule type" value="Genomic_DNA"/>
</dbReference>
<gene>
    <name evidence="1" type="ORF">AUF17_04330</name>
</gene>
<evidence type="ECO:0000313" key="2">
    <source>
        <dbReference type="Proteomes" id="UP000316316"/>
    </source>
</evidence>
<dbReference type="Proteomes" id="UP000316316">
    <property type="component" value="Unassembled WGS sequence"/>
</dbReference>
<comment type="caution">
    <text evidence="1">The sequence shown here is derived from an EMBL/GenBank/DDBJ whole genome shotgun (WGS) entry which is preliminary data.</text>
</comment>
<reference evidence="1 2" key="1">
    <citation type="submission" date="2017-10" db="EMBL/GenBank/DDBJ databases">
        <title>FDA dAtabase for Regulatory Grade micrObial Sequences (FDA-ARGOS): Supporting development and validation of Infectious Disease Dx tests.</title>
        <authorList>
            <person name="Campos J."/>
            <person name="Goldberg B."/>
            <person name="Tallon L.J."/>
            <person name="Sadzewicz L."/>
            <person name="Sengamalay N."/>
            <person name="Ott S."/>
            <person name="Godinez A."/>
            <person name="Nagaraj S."/>
            <person name="Vyas G."/>
            <person name="Aluvathingal J."/>
            <person name="Nadendla S."/>
            <person name="Geyer C."/>
            <person name="Nandy P."/>
            <person name="Hobson J."/>
            <person name="Sichtig H."/>
        </authorList>
    </citation>
    <scope>NUCLEOTIDE SEQUENCE [LARGE SCALE GENOMIC DNA]</scope>
    <source>
        <strain evidence="1 2">FDAARGOS_185</strain>
    </source>
</reference>